<keyword evidence="1" id="KW-0479">Metal-binding</keyword>
<protein>
    <recommendedName>
        <fullName evidence="1">Terpene synthase</fullName>
        <ecNumber evidence="1">4.2.3.-</ecNumber>
    </recommendedName>
</protein>
<sequence>MKKKNQKISASNQPAQVQIATDTQDNLSKCPISPFNSNQLTISTLEIKYHNAIKDVLKATSKLTAELNIQLEQVYSAHTSMTAFLYPNSGKYRLVIANVLYDFLYYIDDIFGEDIEVAEDEKRPSMAEMMQIWKTGKINEDAVEYTSSPKVKNIYNALLWIRTKLVQSSEPAFFKKLSKLLFEHLKEQLEPKDFNTVEEYIMLRRRFGGMYPVVFLVEYCNNRYLAADTLAQLPSLQKAIDACADIGGLSNDVFSYPKESHSKFNLINSYLVVDPKMTLKEAVQNSINVVNDCHFEFDQAIKQLQVEIKTLSKEEQVTVLQFADGLEDIVSASYHWQFVTERFRHDNHILEDLKYNSNYTFNAKIKNLIPSIKKHA</sequence>
<dbReference type="Pfam" id="PF19086">
    <property type="entry name" value="Terpene_syn_C_2"/>
    <property type="match status" value="1"/>
</dbReference>
<dbReference type="InterPro" id="IPR008949">
    <property type="entry name" value="Isoprenoid_synthase_dom_sf"/>
</dbReference>
<proteinExistence type="inferred from homology"/>
<dbReference type="PANTHER" id="PTHR35201">
    <property type="entry name" value="TERPENE SYNTHASE"/>
    <property type="match status" value="1"/>
</dbReference>
<evidence type="ECO:0000256" key="1">
    <source>
        <dbReference type="RuleBase" id="RU366034"/>
    </source>
</evidence>
<keyword evidence="1" id="KW-0460">Magnesium</keyword>
<dbReference type="Gene3D" id="1.10.600.10">
    <property type="entry name" value="Farnesyl Diphosphate Synthase"/>
    <property type="match status" value="1"/>
</dbReference>
<keyword evidence="1" id="KW-0456">Lyase</keyword>
<dbReference type="GO" id="GO:0010333">
    <property type="term" value="F:terpene synthase activity"/>
    <property type="evidence" value="ECO:0007669"/>
    <property type="project" value="InterPro"/>
</dbReference>
<comment type="cofactor">
    <cofactor evidence="1">
        <name>Mg(2+)</name>
        <dbReference type="ChEBI" id="CHEBI:18420"/>
    </cofactor>
</comment>
<dbReference type="GO" id="GO:0046872">
    <property type="term" value="F:metal ion binding"/>
    <property type="evidence" value="ECO:0007669"/>
    <property type="project" value="UniProtKB-KW"/>
</dbReference>
<dbReference type="InterPro" id="IPR034686">
    <property type="entry name" value="Terpene_cyclase-like_2"/>
</dbReference>
<dbReference type="SMR" id="A0A6S6T7F8"/>
<dbReference type="PANTHER" id="PTHR35201:SF4">
    <property type="entry name" value="BETA-PINACENE SYNTHASE-RELATED"/>
    <property type="match status" value="1"/>
</dbReference>
<dbReference type="SUPFAM" id="SSF48576">
    <property type="entry name" value="Terpenoid synthases"/>
    <property type="match status" value="1"/>
</dbReference>
<comment type="similarity">
    <text evidence="1">Belongs to the terpene synthase family.</text>
</comment>
<accession>A0A6S6T7F8</accession>
<name>A0A6S6T7F8_9BACT</name>
<gene>
    <name evidence="2" type="ORF">HELGO_WM16968</name>
</gene>
<dbReference type="AlphaFoldDB" id="A0A6S6T7F8"/>
<dbReference type="EC" id="4.2.3.-" evidence="1"/>
<evidence type="ECO:0000313" key="2">
    <source>
        <dbReference type="EMBL" id="CAA6816732.1"/>
    </source>
</evidence>
<reference evidence="2" key="1">
    <citation type="submission" date="2020-01" db="EMBL/GenBank/DDBJ databases">
        <authorList>
            <person name="Meier V. D."/>
            <person name="Meier V D."/>
        </authorList>
    </citation>
    <scope>NUCLEOTIDE SEQUENCE</scope>
    <source>
        <strain evidence="2">HLG_WM_MAG_10</strain>
    </source>
</reference>
<organism evidence="2">
    <name type="scientific">uncultured Aureispira sp</name>
    <dbReference type="NCBI Taxonomy" id="1331704"/>
    <lineage>
        <taxon>Bacteria</taxon>
        <taxon>Pseudomonadati</taxon>
        <taxon>Bacteroidota</taxon>
        <taxon>Saprospiria</taxon>
        <taxon>Saprospirales</taxon>
        <taxon>Saprospiraceae</taxon>
        <taxon>Aureispira</taxon>
        <taxon>environmental samples</taxon>
    </lineage>
</organism>
<dbReference type="EMBL" id="CACVAQ010000240">
    <property type="protein sequence ID" value="CAA6816732.1"/>
    <property type="molecule type" value="Genomic_DNA"/>
</dbReference>